<feature type="compositionally biased region" description="Polar residues" evidence="1">
    <location>
        <begin position="188"/>
        <end position="201"/>
    </location>
</feature>
<name>A0A1Y1ZGY2_9PLEO</name>
<dbReference type="Proteomes" id="UP000193144">
    <property type="component" value="Unassembled WGS sequence"/>
</dbReference>
<feature type="region of interest" description="Disordered" evidence="1">
    <location>
        <begin position="246"/>
        <end position="267"/>
    </location>
</feature>
<keyword evidence="3" id="KW-1185">Reference proteome</keyword>
<comment type="caution">
    <text evidence="2">The sequence shown here is derived from an EMBL/GenBank/DDBJ whole genome shotgun (WGS) entry which is preliminary data.</text>
</comment>
<proteinExistence type="predicted"/>
<feature type="region of interest" description="Disordered" evidence="1">
    <location>
        <begin position="188"/>
        <end position="210"/>
    </location>
</feature>
<protein>
    <submittedName>
        <fullName evidence="2">Uncharacterized protein</fullName>
    </submittedName>
</protein>
<evidence type="ECO:0000313" key="2">
    <source>
        <dbReference type="EMBL" id="ORY09065.1"/>
    </source>
</evidence>
<organism evidence="2 3">
    <name type="scientific">Clohesyomyces aquaticus</name>
    <dbReference type="NCBI Taxonomy" id="1231657"/>
    <lineage>
        <taxon>Eukaryota</taxon>
        <taxon>Fungi</taxon>
        <taxon>Dikarya</taxon>
        <taxon>Ascomycota</taxon>
        <taxon>Pezizomycotina</taxon>
        <taxon>Dothideomycetes</taxon>
        <taxon>Pleosporomycetidae</taxon>
        <taxon>Pleosporales</taxon>
        <taxon>Lindgomycetaceae</taxon>
        <taxon>Clohesyomyces</taxon>
    </lineage>
</organism>
<dbReference type="EMBL" id="MCFA01000091">
    <property type="protein sequence ID" value="ORY09065.1"/>
    <property type="molecule type" value="Genomic_DNA"/>
</dbReference>
<accession>A0A1Y1ZGY2</accession>
<reference evidence="2 3" key="1">
    <citation type="submission" date="2016-07" db="EMBL/GenBank/DDBJ databases">
        <title>Pervasive Adenine N6-methylation of Active Genes in Fungi.</title>
        <authorList>
            <consortium name="DOE Joint Genome Institute"/>
            <person name="Mondo S.J."/>
            <person name="Dannebaum R.O."/>
            <person name="Kuo R.C."/>
            <person name="Labutti K."/>
            <person name="Haridas S."/>
            <person name="Kuo A."/>
            <person name="Salamov A."/>
            <person name="Ahrendt S.R."/>
            <person name="Lipzen A."/>
            <person name="Sullivan W."/>
            <person name="Andreopoulos W.B."/>
            <person name="Clum A."/>
            <person name="Lindquist E."/>
            <person name="Daum C."/>
            <person name="Ramamoorthy G.K."/>
            <person name="Gryganskyi A."/>
            <person name="Culley D."/>
            <person name="Magnuson J.K."/>
            <person name="James T.Y."/>
            <person name="O'Malley M.A."/>
            <person name="Stajich J.E."/>
            <person name="Spatafora J.W."/>
            <person name="Visel A."/>
            <person name="Grigoriev I.V."/>
        </authorList>
    </citation>
    <scope>NUCLEOTIDE SEQUENCE [LARGE SCALE GENOMIC DNA]</scope>
    <source>
        <strain evidence="2 3">CBS 115471</strain>
    </source>
</reference>
<gene>
    <name evidence="2" type="ORF">BCR34DRAFT_589547</name>
</gene>
<sequence length="363" mass="39295">MGGSYVSTGPGAYSYTYVGREGKLDEICVLRNHEWRGLRGEQFAGEARRCRAAAMSLRHAAPAQPWPLLETLCQVARNRSSCQREAAQRIFSTWTVETCLVATRDVLHLRSWGEGASPQQPTLQGALGRPLKNPRMPLCEQVDAISRSATGHGPACGREGLGVSFWAQQNKLRRGSVETLLSLPWGQSWRTSDAQTQTQTPGRPPSGGLRFQNGSRLILDLVVPVSVPSGLGFRLAGVLEAYRGRGSGGAHGPVPTEPRQERRLAPNPHTEPFQRPCFTTGAAAVACAACLRADAASALSSTAIGPSRPRGLARWLAVLDRGADLIDGRRLIRYSNSWHHRAAISSMPRYRAGRAPIQSLAPV</sequence>
<evidence type="ECO:0000256" key="1">
    <source>
        <dbReference type="SAM" id="MobiDB-lite"/>
    </source>
</evidence>
<dbReference type="AlphaFoldDB" id="A0A1Y1ZGY2"/>
<evidence type="ECO:0000313" key="3">
    <source>
        <dbReference type="Proteomes" id="UP000193144"/>
    </source>
</evidence>